<organism evidence="2 3">
    <name type="scientific">Trabulsiella guamensis ATCC 49490</name>
    <dbReference type="NCBI Taxonomy" id="1005994"/>
    <lineage>
        <taxon>Bacteria</taxon>
        <taxon>Pseudomonadati</taxon>
        <taxon>Pseudomonadota</taxon>
        <taxon>Gammaproteobacteria</taxon>
        <taxon>Enterobacterales</taxon>
        <taxon>Enterobacteriaceae</taxon>
        <taxon>Trabulsiella</taxon>
    </lineage>
</organism>
<evidence type="ECO:0000313" key="2">
    <source>
        <dbReference type="EMBL" id="KFC13141.1"/>
    </source>
</evidence>
<dbReference type="AlphaFoldDB" id="A0A085ASE6"/>
<proteinExistence type="predicted"/>
<protein>
    <submittedName>
        <fullName evidence="2">Roi family DNA-binding protein</fullName>
    </submittedName>
</protein>
<evidence type="ECO:0000313" key="3">
    <source>
        <dbReference type="Proteomes" id="UP000028630"/>
    </source>
</evidence>
<dbReference type="Proteomes" id="UP000028630">
    <property type="component" value="Unassembled WGS sequence"/>
</dbReference>
<keyword evidence="3" id="KW-1185">Reference proteome</keyword>
<dbReference type="EMBL" id="JMTB01000009">
    <property type="protein sequence ID" value="KFC13141.1"/>
    <property type="molecule type" value="Genomic_DNA"/>
</dbReference>
<accession>A0A085ASE6</accession>
<feature type="non-terminal residue" evidence="2">
    <location>
        <position position="1"/>
    </location>
</feature>
<reference evidence="3" key="1">
    <citation type="submission" date="2014-05" db="EMBL/GenBank/DDBJ databases">
        <title>ATOL: Assembling a taxonomically balanced genome-scale reconstruction of the evolutionary history of the Enterobacteriaceae.</title>
        <authorList>
            <person name="Plunkett G. III"/>
            <person name="Neeno-Eckwall E.C."/>
            <person name="Glasner J.D."/>
            <person name="Perna N.T."/>
        </authorList>
    </citation>
    <scope>NUCLEOTIDE SEQUENCE [LARGE SCALE GENOMIC DNA]</scope>
    <source>
        <strain evidence="3">ATCC 49490</strain>
    </source>
</reference>
<gene>
    <name evidence="2" type="ORF">GTGU_00153</name>
</gene>
<dbReference type="GO" id="GO:0003677">
    <property type="term" value="F:DNA binding"/>
    <property type="evidence" value="ECO:0007669"/>
    <property type="project" value="UniProtKB-KW"/>
</dbReference>
<dbReference type="eggNOG" id="COG3645">
    <property type="taxonomic scope" value="Bacteria"/>
</dbReference>
<dbReference type="RefSeq" id="WP_038153446.1">
    <property type="nucleotide sequence ID" value="NZ_JMTB01000009.1"/>
</dbReference>
<comment type="caution">
    <text evidence="2">The sequence shown here is derived from an EMBL/GenBank/DDBJ whole genome shotgun (WGS) entry which is preliminary data.</text>
</comment>
<sequence>LESNAAAIPPTYPEALRLAATLAEQNMQLEQQVQQAAPKVAFFDSYVDTAGSKSLRETAKVLNMPPQALTDALVRDGVLFRQSGTLLPIARHHHAGRFTVKAGIAASGHDFTQTRVTPRGVEWIAQRYASELMG</sequence>
<evidence type="ECO:0000259" key="1">
    <source>
        <dbReference type="Pfam" id="PF03374"/>
    </source>
</evidence>
<name>A0A085ASE6_9ENTR</name>
<dbReference type="Pfam" id="PF03374">
    <property type="entry name" value="ANT"/>
    <property type="match status" value="1"/>
</dbReference>
<dbReference type="InterPro" id="IPR005039">
    <property type="entry name" value="Ant_C"/>
</dbReference>
<feature type="domain" description="Antirepressor protein C-terminal" evidence="1">
    <location>
        <begin position="30"/>
        <end position="129"/>
    </location>
</feature>
<keyword evidence="2" id="KW-0238">DNA-binding</keyword>